<organism evidence="4">
    <name type="scientific">Rosellinia necatrix</name>
    <name type="common">White root-rot fungus</name>
    <dbReference type="NCBI Taxonomy" id="77044"/>
    <lineage>
        <taxon>Eukaryota</taxon>
        <taxon>Fungi</taxon>
        <taxon>Dikarya</taxon>
        <taxon>Ascomycota</taxon>
        <taxon>Pezizomycotina</taxon>
        <taxon>Sordariomycetes</taxon>
        <taxon>Xylariomycetidae</taxon>
        <taxon>Xylariales</taxon>
        <taxon>Xylariaceae</taxon>
        <taxon>Rosellinia</taxon>
    </lineage>
</organism>
<sequence length="536" mass="59181">MIKLFEWLRLRRGDISASYHVLSNYYDQFESEEGGEEVFNFSPESPVLPADIRTATRQPRFHQRFRKLKILLPSFLYTTSITGNLKNSRPTAWLDGLRGVAALFVVLHHMSLIWFPWNIHNGWTNGNDHLIQLPIVRLAVSGPANVMIFFVISGFALSLSSLRLLRKDQHLKMYQGLASSIFRRHSRLFLPAVILCAPAPVITYLGGYETGKVTRDGDSGGGGGGAAIQPMNPPRFDTIWAQFGHYVQTLIVISDVYQPTGLNWAYGDSLWTLPIEFSSSLVVFTLLLALSRCTTRARVTITSCVTFYSFWYFHWAQFLFTGGMLVAEASLWSRQPTAAAAAEAPGLDGARGDAGRGGGRALGKHRPSARRRAVRRACGVAAFLAALFVLSVPDQGRGAADSHGFAPLVGLIPARFHAAGAADHFWRPIGAVLLVLVIDTTRPLQRIFTTRPAQYLGRVSFALYLVHMYILHSLGFRLEKYFARLGASGSGWASIGPAAAIVWCVIIWVADVGARLVDANVVRFTVWAYGKLCKPI</sequence>
<feature type="transmembrane region" description="Helical" evidence="2">
    <location>
        <begin position="491"/>
        <end position="510"/>
    </location>
</feature>
<keyword evidence="2" id="KW-0472">Membrane</keyword>
<dbReference type="InterPro" id="IPR050879">
    <property type="entry name" value="Acyltransferase_3"/>
</dbReference>
<dbReference type="AlphaFoldDB" id="A0A1W2TV95"/>
<proteinExistence type="predicted"/>
<evidence type="ECO:0000259" key="3">
    <source>
        <dbReference type="Pfam" id="PF01757"/>
    </source>
</evidence>
<keyword evidence="2" id="KW-1133">Transmembrane helix</keyword>
<name>A0A1W2TV95_ROSNE</name>
<dbReference type="PANTHER" id="PTHR23028">
    <property type="entry name" value="ACETYLTRANSFERASE"/>
    <property type="match status" value="1"/>
</dbReference>
<dbReference type="GO" id="GO:0016747">
    <property type="term" value="F:acyltransferase activity, transferring groups other than amino-acyl groups"/>
    <property type="evidence" value="ECO:0007669"/>
    <property type="project" value="InterPro"/>
</dbReference>
<dbReference type="OrthoDB" id="5819582at2759"/>
<dbReference type="PANTHER" id="PTHR23028:SF134">
    <property type="entry name" value="PUTATIVE (AFU_ORTHOLOGUE AFUA_4G08520)-RELATED"/>
    <property type="match status" value="1"/>
</dbReference>
<evidence type="ECO:0000313" key="4">
    <source>
        <dbReference type="EMBL" id="GAP92549.2"/>
    </source>
</evidence>
<feature type="transmembrane region" description="Helical" evidence="2">
    <location>
        <begin position="96"/>
        <end position="117"/>
    </location>
</feature>
<feature type="domain" description="Acyltransferase 3" evidence="3">
    <location>
        <begin position="92"/>
        <end position="508"/>
    </location>
</feature>
<gene>
    <name evidence="4" type="ORF">SAMD00023353_8800230</name>
</gene>
<dbReference type="OMA" id="GPDEENH"/>
<dbReference type="InterPro" id="IPR002656">
    <property type="entry name" value="Acyl_transf_3_dom"/>
</dbReference>
<dbReference type="Pfam" id="PF01757">
    <property type="entry name" value="Acyl_transf_3"/>
    <property type="match status" value="1"/>
</dbReference>
<feature type="transmembrane region" description="Helical" evidence="2">
    <location>
        <begin position="146"/>
        <end position="165"/>
    </location>
</feature>
<feature type="transmembrane region" description="Helical" evidence="2">
    <location>
        <begin position="270"/>
        <end position="290"/>
    </location>
</feature>
<feature type="transmembrane region" description="Helical" evidence="2">
    <location>
        <begin position="373"/>
        <end position="392"/>
    </location>
</feature>
<keyword evidence="5" id="KW-1185">Reference proteome</keyword>
<dbReference type="EMBL" id="DF977533">
    <property type="protein sequence ID" value="GAP92549.2"/>
    <property type="molecule type" value="Genomic_DNA"/>
</dbReference>
<accession>A0A1W2TV95</accession>
<dbReference type="STRING" id="77044.A0A1W2TV95"/>
<feature type="transmembrane region" description="Helical" evidence="2">
    <location>
        <begin position="186"/>
        <end position="206"/>
    </location>
</feature>
<protein>
    <submittedName>
        <fullName evidence="4">Putative hard surface induced protein 3</fullName>
    </submittedName>
</protein>
<dbReference type="Proteomes" id="UP000054516">
    <property type="component" value="Unassembled WGS sequence"/>
</dbReference>
<keyword evidence="2" id="KW-0812">Transmembrane</keyword>
<evidence type="ECO:0000313" key="5">
    <source>
        <dbReference type="Proteomes" id="UP000054516"/>
    </source>
</evidence>
<reference evidence="4" key="1">
    <citation type="submission" date="2016-03" db="EMBL/GenBank/DDBJ databases">
        <title>Draft genome sequence of Rosellinia necatrix.</title>
        <authorList>
            <person name="Kanematsu S."/>
        </authorList>
    </citation>
    <scope>NUCLEOTIDE SEQUENCE [LARGE SCALE GENOMIC DNA]</scope>
    <source>
        <strain evidence="4">W97</strain>
    </source>
</reference>
<evidence type="ECO:0000256" key="2">
    <source>
        <dbReference type="SAM" id="Phobius"/>
    </source>
</evidence>
<feature type="region of interest" description="Disordered" evidence="1">
    <location>
        <begin position="343"/>
        <end position="365"/>
    </location>
</feature>
<feature type="transmembrane region" description="Helical" evidence="2">
    <location>
        <begin position="453"/>
        <end position="471"/>
    </location>
</feature>
<evidence type="ECO:0000256" key="1">
    <source>
        <dbReference type="SAM" id="MobiDB-lite"/>
    </source>
</evidence>